<accession>A0A1A8WNP7</accession>
<reference evidence="2" key="1">
    <citation type="submission" date="2016-05" db="EMBL/GenBank/DDBJ databases">
        <authorList>
            <person name="Naeem Raeece"/>
        </authorList>
    </citation>
    <scope>NUCLEOTIDE SEQUENCE [LARGE SCALE GENOMIC DNA]</scope>
</reference>
<proteinExistence type="predicted"/>
<evidence type="ECO:0000313" key="2">
    <source>
        <dbReference type="Proteomes" id="UP000078546"/>
    </source>
</evidence>
<gene>
    <name evidence="1" type="ORF">POVCU1_028480</name>
</gene>
<dbReference type="AlphaFoldDB" id="A0A1A8WNP7"/>
<protein>
    <submittedName>
        <fullName evidence="1">Uncharacterized protein</fullName>
    </submittedName>
</protein>
<organism evidence="1 2">
    <name type="scientific">Plasmodium ovale curtisi</name>
    <dbReference type="NCBI Taxonomy" id="864141"/>
    <lineage>
        <taxon>Eukaryota</taxon>
        <taxon>Sar</taxon>
        <taxon>Alveolata</taxon>
        <taxon>Apicomplexa</taxon>
        <taxon>Aconoidasida</taxon>
        <taxon>Haemosporida</taxon>
        <taxon>Plasmodiidae</taxon>
        <taxon>Plasmodium</taxon>
        <taxon>Plasmodium (Plasmodium)</taxon>
    </lineage>
</organism>
<dbReference type="Proteomes" id="UP000078546">
    <property type="component" value="Unassembled WGS sequence"/>
</dbReference>
<evidence type="ECO:0000313" key="1">
    <source>
        <dbReference type="EMBL" id="SBS94508.1"/>
    </source>
</evidence>
<dbReference type="EMBL" id="FLQV01000526">
    <property type="protein sequence ID" value="SBS94508.1"/>
    <property type="molecule type" value="Genomic_DNA"/>
</dbReference>
<name>A0A1A8WNP7_PLAOA</name>
<sequence>MIKPANCNWPNCNSAMRKVESLMYKIKKRKQYKTQTKKYKGERYKRRWQHDLRKIERREDMYQQVMVVLVSTENIQEDEERQEVCTT</sequence>